<sequence>MSMSRSPEQRARFVRAAATDLDTAPEVASRLLFLSEAAREHAGSGARPADGVLRALLDCLLDDDVCRYGWWVADEGEALWRLLMGLARLPRDVGPAILLAVALARRDAAADALQILLETIRAGEFRRPAIECAAELAEDCGRPDVAWSLVVRLGLAHADHEWGALRCVLGCSARRQCERSRLAGVTHARWLRHRVARWARRQWSGAQRSPAYRLVHPYVQGRQRWGAMIGGYLAARGTSLPPGERQLLDGWTRVVRREVTVVATSRWETVLSDADSRWTAGWEAASTVGPGTRISCWLLPTLRPGEWLAARSIDVPTW</sequence>
<reference evidence="1" key="1">
    <citation type="submission" date="2020-02" db="EMBL/GenBank/DDBJ databases">
        <authorList>
            <person name="Meier V. D."/>
        </authorList>
    </citation>
    <scope>NUCLEOTIDE SEQUENCE</scope>
    <source>
        <strain evidence="1">AVDCRST_MAG41</strain>
    </source>
</reference>
<organism evidence="1">
    <name type="scientific">uncultured Mycobacteriales bacterium</name>
    <dbReference type="NCBI Taxonomy" id="581187"/>
    <lineage>
        <taxon>Bacteria</taxon>
        <taxon>Bacillati</taxon>
        <taxon>Actinomycetota</taxon>
        <taxon>Actinomycetes</taxon>
        <taxon>Mycobacteriales</taxon>
        <taxon>environmental samples</taxon>
    </lineage>
</organism>
<dbReference type="AlphaFoldDB" id="A0A6J4JXE9"/>
<name>A0A6J4JXE9_9ACTN</name>
<evidence type="ECO:0000313" key="1">
    <source>
        <dbReference type="EMBL" id="CAA9290185.1"/>
    </source>
</evidence>
<dbReference type="EMBL" id="CADCTP010000412">
    <property type="protein sequence ID" value="CAA9290185.1"/>
    <property type="molecule type" value="Genomic_DNA"/>
</dbReference>
<protein>
    <submittedName>
        <fullName evidence="1">Uncharacterized protein</fullName>
    </submittedName>
</protein>
<accession>A0A6J4JXE9</accession>
<proteinExistence type="predicted"/>
<gene>
    <name evidence="1" type="ORF">AVDCRST_MAG41-4499</name>
</gene>